<sequence length="333" mass="37150">MVEMQGIEEFWHWWQQEGATLLANAIHSGDFADLPEQMAHLVNAINKDLQWELGPGRDAQHSLCVTANGDPALRPLTERWLRAAPAPDATWEYRAARQADPNVLNQQLDFADWELDLEQTRLSLTVDEQSLLVDVTVHHPQFPNMPEDAALQIAFLTLTWLLGEDDLERWIGEVNTAAEQPADALPADALPETVHAMAARHPEPSWVVMEGEGQDGARLTAIAMRPMRWIDHPLLDLHAGITLRYPTQDPRDLPTSAGLTDLQDLEDDLMRHLDAAALLVAHETGRGTRTLHLYCDSTDTATLATITTWVHGQPTATLDTQSDPAWDQVGHLR</sequence>
<comment type="caution">
    <text evidence="2">The sequence shown here is derived from an EMBL/GenBank/DDBJ whole genome shotgun (WGS) entry which is preliminary data.</text>
</comment>
<evidence type="ECO:0000259" key="1">
    <source>
        <dbReference type="Pfam" id="PF05117"/>
    </source>
</evidence>
<dbReference type="AlphaFoldDB" id="A0A7W7CDP3"/>
<dbReference type="Proteomes" id="UP000533598">
    <property type="component" value="Unassembled WGS sequence"/>
</dbReference>
<accession>A0A7W7CDP3</accession>
<organism evidence="2 3">
    <name type="scientific">Crossiella cryophila</name>
    <dbReference type="NCBI Taxonomy" id="43355"/>
    <lineage>
        <taxon>Bacteria</taxon>
        <taxon>Bacillati</taxon>
        <taxon>Actinomycetota</taxon>
        <taxon>Actinomycetes</taxon>
        <taxon>Pseudonocardiales</taxon>
        <taxon>Pseudonocardiaceae</taxon>
        <taxon>Crossiella</taxon>
    </lineage>
</organism>
<name>A0A7W7CDP3_9PSEU</name>
<dbReference type="RefSeq" id="WP_185004999.1">
    <property type="nucleotide sequence ID" value="NZ_BAAAUI010000025.1"/>
</dbReference>
<gene>
    <name evidence="2" type="ORF">HNR67_005346</name>
</gene>
<proteinExistence type="predicted"/>
<dbReference type="InterPro" id="IPR016097">
    <property type="entry name" value="DUF695"/>
</dbReference>
<keyword evidence="3" id="KW-1185">Reference proteome</keyword>
<evidence type="ECO:0000313" key="3">
    <source>
        <dbReference type="Proteomes" id="UP000533598"/>
    </source>
</evidence>
<evidence type="ECO:0000313" key="2">
    <source>
        <dbReference type="EMBL" id="MBB4679228.1"/>
    </source>
</evidence>
<feature type="domain" description="DUF695" evidence="1">
    <location>
        <begin position="236"/>
        <end position="327"/>
    </location>
</feature>
<protein>
    <recommendedName>
        <fullName evidence="1">DUF695 domain-containing protein</fullName>
    </recommendedName>
</protein>
<dbReference type="EMBL" id="JACHMH010000001">
    <property type="protein sequence ID" value="MBB4679228.1"/>
    <property type="molecule type" value="Genomic_DNA"/>
</dbReference>
<dbReference type="Pfam" id="PF05117">
    <property type="entry name" value="DUF695"/>
    <property type="match status" value="1"/>
</dbReference>
<reference evidence="2 3" key="1">
    <citation type="submission" date="2020-08" db="EMBL/GenBank/DDBJ databases">
        <title>Sequencing the genomes of 1000 actinobacteria strains.</title>
        <authorList>
            <person name="Klenk H.-P."/>
        </authorList>
    </citation>
    <scope>NUCLEOTIDE SEQUENCE [LARGE SCALE GENOMIC DNA]</scope>
    <source>
        <strain evidence="2 3">DSM 44230</strain>
    </source>
</reference>